<feature type="region of interest" description="Disordered" evidence="6">
    <location>
        <begin position="328"/>
        <end position="365"/>
    </location>
</feature>
<feature type="coiled-coil region" evidence="5">
    <location>
        <begin position="503"/>
        <end position="533"/>
    </location>
</feature>
<evidence type="ECO:0000256" key="2">
    <source>
        <dbReference type="ARBA" id="ARBA00023015"/>
    </source>
</evidence>
<keyword evidence="9" id="KW-1185">Reference proteome</keyword>
<dbReference type="InterPro" id="IPR011598">
    <property type="entry name" value="bHLH_dom"/>
</dbReference>
<organism evidence="8 9">
    <name type="scientific">Sphagnum jensenii</name>
    <dbReference type="NCBI Taxonomy" id="128206"/>
    <lineage>
        <taxon>Eukaryota</taxon>
        <taxon>Viridiplantae</taxon>
        <taxon>Streptophyta</taxon>
        <taxon>Embryophyta</taxon>
        <taxon>Bryophyta</taxon>
        <taxon>Sphagnophytina</taxon>
        <taxon>Sphagnopsida</taxon>
        <taxon>Sphagnales</taxon>
        <taxon>Sphagnaceae</taxon>
        <taxon>Sphagnum</taxon>
    </lineage>
</organism>
<keyword evidence="3" id="KW-0804">Transcription</keyword>
<proteinExistence type="predicted"/>
<dbReference type="EMBL" id="OZ023711">
    <property type="protein sequence ID" value="CAK9859438.1"/>
    <property type="molecule type" value="Genomic_DNA"/>
</dbReference>
<evidence type="ECO:0000313" key="8">
    <source>
        <dbReference type="EMBL" id="CAK9859438.1"/>
    </source>
</evidence>
<protein>
    <recommendedName>
        <fullName evidence="7">BHLH domain-containing protein</fullName>
    </recommendedName>
</protein>
<gene>
    <name evidence="8" type="ORF">CSSPJE1EN2_LOCUS2433</name>
</gene>
<evidence type="ECO:0000313" key="9">
    <source>
        <dbReference type="Proteomes" id="UP001497522"/>
    </source>
</evidence>
<evidence type="ECO:0000259" key="7">
    <source>
        <dbReference type="PROSITE" id="PS50888"/>
    </source>
</evidence>
<dbReference type="Proteomes" id="UP001497522">
    <property type="component" value="Chromosome 10"/>
</dbReference>
<evidence type="ECO:0000256" key="1">
    <source>
        <dbReference type="ARBA" id="ARBA00004123"/>
    </source>
</evidence>
<dbReference type="InterPro" id="IPR045843">
    <property type="entry name" value="IND-like"/>
</dbReference>
<keyword evidence="4" id="KW-0539">Nucleus</keyword>
<keyword evidence="5" id="KW-0175">Coiled coil</keyword>
<feature type="region of interest" description="Disordered" evidence="6">
    <location>
        <begin position="22"/>
        <end position="42"/>
    </location>
</feature>
<name>A0ABP1AAD9_9BRYO</name>
<reference evidence="8" key="1">
    <citation type="submission" date="2024-03" db="EMBL/GenBank/DDBJ databases">
        <authorList>
            <consortium name="ELIXIR-Norway"/>
            <consortium name="Elixir Norway"/>
        </authorList>
    </citation>
    <scope>NUCLEOTIDE SEQUENCE</scope>
</reference>
<evidence type="ECO:0000256" key="3">
    <source>
        <dbReference type="ARBA" id="ARBA00023163"/>
    </source>
</evidence>
<feature type="compositionally biased region" description="Polar residues" evidence="6">
    <location>
        <begin position="335"/>
        <end position="352"/>
    </location>
</feature>
<accession>A0ABP1AAD9</accession>
<comment type="subcellular location">
    <subcellularLocation>
        <location evidence="1">Nucleus</location>
    </subcellularLocation>
</comment>
<dbReference type="PANTHER" id="PTHR16223:SF125">
    <property type="entry name" value="OS08G0506700 PROTEIN"/>
    <property type="match status" value="1"/>
</dbReference>
<dbReference type="Gene3D" id="4.10.280.10">
    <property type="entry name" value="Helix-loop-helix DNA-binding domain"/>
    <property type="match status" value="1"/>
</dbReference>
<dbReference type="PROSITE" id="PS50888">
    <property type="entry name" value="BHLH"/>
    <property type="match status" value="1"/>
</dbReference>
<dbReference type="Pfam" id="PF00010">
    <property type="entry name" value="HLH"/>
    <property type="match status" value="1"/>
</dbReference>
<evidence type="ECO:0000256" key="6">
    <source>
        <dbReference type="SAM" id="MobiDB-lite"/>
    </source>
</evidence>
<evidence type="ECO:0000256" key="4">
    <source>
        <dbReference type="ARBA" id="ARBA00023242"/>
    </source>
</evidence>
<dbReference type="SMART" id="SM00353">
    <property type="entry name" value="HLH"/>
    <property type="match status" value="1"/>
</dbReference>
<feature type="compositionally biased region" description="Polar residues" evidence="6">
    <location>
        <begin position="202"/>
        <end position="216"/>
    </location>
</feature>
<dbReference type="PANTHER" id="PTHR16223">
    <property type="entry name" value="TRANSCRIPTION FACTOR BHLH83-RELATED"/>
    <property type="match status" value="1"/>
</dbReference>
<feature type="domain" description="BHLH" evidence="7">
    <location>
        <begin position="463"/>
        <end position="513"/>
    </location>
</feature>
<evidence type="ECO:0000256" key="5">
    <source>
        <dbReference type="SAM" id="Coils"/>
    </source>
</evidence>
<dbReference type="SUPFAM" id="SSF47459">
    <property type="entry name" value="HLH, helix-loop-helix DNA-binding domain"/>
    <property type="match status" value="1"/>
</dbReference>
<sequence>MLQSDLHQSPVQTTLASVMSSPAGMALGPGSEHMDSSTFSSHYSSSLEGGGLISSSSSGSSHGRQQLLVPPTVRGAANLSSVEVAASSHVLSLTAAAGPVQCSRPMEQQQPLWPFIAADQKLLELQDPATKNQDFVKKAVNSQVINFSTSLLDATSMSLQDLNPPPPQFSSRDGLQRYHSAPSSLLQSLAADCNNEDVLGFSSHQVSSPLGNNTGNIRDDTRGRSLIPPFFSGAGNNNNNLTSITECVVQPMETDKMLNDSTLHQYDRFRSPATKSNKRASLVTSTSMFAGKSDSKPADLFGNQPQLGNDNLLRQSSLPADWFAALQGSIDDTDPSSQMPSMTSPDESLSGRTSEDTAGVGASGKSSIYSRDDSVLVIDTTSGGLWDSPKSPVGHIGGKRLRGILGDATIDTGEGLQRDRLGGPGTLIRHTSLPANFNRPTIPVLDDLADISVPCQTRAKRGCATHPRSIAERVRRTKISERMKRLQDLVPNMDKQTNMSDMLDEAVEYVKQLQQQVQDLSDTVAQLRDLQAKGLKTEDNGSSEV</sequence>
<keyword evidence="2" id="KW-0805">Transcription regulation</keyword>
<dbReference type="InterPro" id="IPR036638">
    <property type="entry name" value="HLH_DNA-bd_sf"/>
</dbReference>
<feature type="region of interest" description="Disordered" evidence="6">
    <location>
        <begin position="202"/>
        <end position="224"/>
    </location>
</feature>